<dbReference type="SUPFAM" id="SSF50494">
    <property type="entry name" value="Trypsin-like serine proteases"/>
    <property type="match status" value="1"/>
</dbReference>
<dbReference type="EMBL" id="OE201534">
    <property type="protein sequence ID" value="CAD7580547.1"/>
    <property type="molecule type" value="Genomic_DNA"/>
</dbReference>
<organism evidence="1">
    <name type="scientific">Timema californicum</name>
    <name type="common">California timema</name>
    <name type="synonym">Walking stick</name>
    <dbReference type="NCBI Taxonomy" id="61474"/>
    <lineage>
        <taxon>Eukaryota</taxon>
        <taxon>Metazoa</taxon>
        <taxon>Ecdysozoa</taxon>
        <taxon>Arthropoda</taxon>
        <taxon>Hexapoda</taxon>
        <taxon>Insecta</taxon>
        <taxon>Pterygota</taxon>
        <taxon>Neoptera</taxon>
        <taxon>Polyneoptera</taxon>
        <taxon>Phasmatodea</taxon>
        <taxon>Timematodea</taxon>
        <taxon>Timematoidea</taxon>
        <taxon>Timematidae</taxon>
        <taxon>Timema</taxon>
    </lineage>
</organism>
<gene>
    <name evidence="1" type="ORF">TCMB3V08_LOCUS13080</name>
</gene>
<dbReference type="Gene3D" id="2.40.10.10">
    <property type="entry name" value="Trypsin-like serine proteases"/>
    <property type="match status" value="1"/>
</dbReference>
<proteinExistence type="predicted"/>
<dbReference type="InterPro" id="IPR043504">
    <property type="entry name" value="Peptidase_S1_PA_chymotrypsin"/>
</dbReference>
<accession>A0A7R9JJM9</accession>
<protein>
    <submittedName>
        <fullName evidence="1">(California timema) hypothetical protein</fullName>
    </submittedName>
</protein>
<reference evidence="1" key="1">
    <citation type="submission" date="2020-11" db="EMBL/GenBank/DDBJ databases">
        <authorList>
            <person name="Tran Van P."/>
        </authorList>
    </citation>
    <scope>NUCLEOTIDE SEQUENCE</scope>
</reference>
<name>A0A7R9JJM9_TIMCA</name>
<dbReference type="AlphaFoldDB" id="A0A7R9JJM9"/>
<evidence type="ECO:0000313" key="1">
    <source>
        <dbReference type="EMBL" id="CAD7580547.1"/>
    </source>
</evidence>
<sequence>MPTVSCVLSGSVYKCPSLHRYMPSLLGLRAGSSLHQSGGTVHSVAQLIEHPLYDDFTNENDIALLRNRPGCAVHIPASSGTDLGVLSTYRRVLEQTWVCCPYTGELWNRPGCAVHIPASSRTDLGVLSIYRRVLEQTWVNEPFVFGVGVRAVPLAAAGSEVSPGTYAVAAGWGETVVSYFLPDI</sequence>
<dbReference type="InterPro" id="IPR009003">
    <property type="entry name" value="Peptidase_S1_PA"/>
</dbReference>